<dbReference type="Pfam" id="PF00415">
    <property type="entry name" value="RCC1"/>
    <property type="match status" value="3"/>
</dbReference>
<feature type="repeat" description="RCC1" evidence="1">
    <location>
        <begin position="326"/>
        <end position="379"/>
    </location>
</feature>
<keyword evidence="3" id="KW-1185">Reference proteome</keyword>
<dbReference type="EMBL" id="CAXLJM020000033">
    <property type="protein sequence ID" value="CAL8101153.1"/>
    <property type="molecule type" value="Genomic_DNA"/>
</dbReference>
<dbReference type="Proteomes" id="UP001642540">
    <property type="component" value="Unassembled WGS sequence"/>
</dbReference>
<dbReference type="PANTHER" id="PTHR46337">
    <property type="entry name" value="RCC1-LIKE G EXCHANGING FACTOR-LIKE PROTEIN"/>
    <property type="match status" value="1"/>
</dbReference>
<comment type="caution">
    <text evidence="2">The sequence shown here is derived from an EMBL/GenBank/DDBJ whole genome shotgun (WGS) entry which is preliminary data.</text>
</comment>
<dbReference type="PANTHER" id="PTHR46337:SF1">
    <property type="entry name" value="RCC1-LIKE G EXCHANGING FACTOR-LIKE PROTEIN"/>
    <property type="match status" value="1"/>
</dbReference>
<accession>A0ABP1QHF9</accession>
<feature type="repeat" description="RCC1" evidence="1">
    <location>
        <begin position="272"/>
        <end position="325"/>
    </location>
</feature>
<evidence type="ECO:0000313" key="3">
    <source>
        <dbReference type="Proteomes" id="UP001642540"/>
    </source>
</evidence>
<name>A0ABP1QHF9_9HEXA</name>
<dbReference type="PROSITE" id="PS50012">
    <property type="entry name" value="RCC1_3"/>
    <property type="match status" value="3"/>
</dbReference>
<evidence type="ECO:0000313" key="2">
    <source>
        <dbReference type="EMBL" id="CAL8101153.1"/>
    </source>
</evidence>
<proteinExistence type="predicted"/>
<dbReference type="SUPFAM" id="SSF50985">
    <property type="entry name" value="RCC1/BLIP-II"/>
    <property type="match status" value="1"/>
</dbReference>
<dbReference type="Gene3D" id="2.130.10.30">
    <property type="entry name" value="Regulator of chromosome condensation 1/beta-lactamase-inhibitor protein II"/>
    <property type="match status" value="2"/>
</dbReference>
<dbReference type="InterPro" id="IPR009091">
    <property type="entry name" value="RCC1/BLIP-II"/>
</dbReference>
<reference evidence="2 3" key="1">
    <citation type="submission" date="2024-08" db="EMBL/GenBank/DDBJ databases">
        <authorList>
            <person name="Cucini C."/>
            <person name="Frati F."/>
        </authorList>
    </citation>
    <scope>NUCLEOTIDE SEQUENCE [LARGE SCALE GENOMIC DNA]</scope>
</reference>
<dbReference type="InterPro" id="IPR053035">
    <property type="entry name" value="Mitochondrial_GEF_domain"/>
</dbReference>
<dbReference type="InterPro" id="IPR000408">
    <property type="entry name" value="Reg_chr_condens"/>
</dbReference>
<evidence type="ECO:0000256" key="1">
    <source>
        <dbReference type="PROSITE-ProRule" id="PRU00235"/>
    </source>
</evidence>
<feature type="repeat" description="RCC1" evidence="1">
    <location>
        <begin position="439"/>
        <end position="487"/>
    </location>
</feature>
<evidence type="ECO:0008006" key="4">
    <source>
        <dbReference type="Google" id="ProtNLM"/>
    </source>
</evidence>
<protein>
    <recommendedName>
        <fullName evidence="4">Williams-Beuren syndrome chromosomal region 16 protein</fullName>
    </recommendedName>
</protein>
<gene>
    <name evidence="2" type="ORF">ODALV1_LOCUS10747</name>
</gene>
<sequence length="487" mass="53322">MTHLKSRVLRDVLLDSSMLCFNCANKVFKQGVIRTSGNPNSFSAITSCRSMFTTTTLKGLAKKDFYAEEKLPIFDYGKIHSEKKRLYVFGGAAHGALGLHTLLRPVEDNHKRMLYMQRPVRHTFGDKHAITDIAAGHGFTLISVKPKKENDPVLFGCGYNKKSQLGYQPGFRDIPLGVLISIVPIPLPLNKTTKVLALGAGRGHSLVSVEGKGIISLGENTFGQCGRQIIEDEDYEGSKYICRIPAFGSGPEHDVVQIASRFDVSVCLTRMGTVYTFGCNMHGQLGRGKDVSKPWVPAQLQGDLKGVTIKKVATSGCSALAVSESGQLFGWGYNDCGQVDPSQISNIFYEPVHVKLPRRVGKIVDVAMGNMFQFVVNEFGNVYAWGQGCSLGLGPKNLLVKTPTIMPPPLFGRNEFSPDVAVVKVEASFEFASAVNSIGDVYTWGKNNDGCLGIGRLKSDYQFFPFQVIITHALSKSMKLCSLRLSY</sequence>
<dbReference type="PRINTS" id="PR00633">
    <property type="entry name" value="RCCNDNSATION"/>
</dbReference>
<organism evidence="2 3">
    <name type="scientific">Orchesella dallaii</name>
    <dbReference type="NCBI Taxonomy" id="48710"/>
    <lineage>
        <taxon>Eukaryota</taxon>
        <taxon>Metazoa</taxon>
        <taxon>Ecdysozoa</taxon>
        <taxon>Arthropoda</taxon>
        <taxon>Hexapoda</taxon>
        <taxon>Collembola</taxon>
        <taxon>Entomobryomorpha</taxon>
        <taxon>Entomobryoidea</taxon>
        <taxon>Orchesellidae</taxon>
        <taxon>Orchesellinae</taxon>
        <taxon>Orchesella</taxon>
    </lineage>
</organism>